<reference evidence="1 2" key="1">
    <citation type="submission" date="2019-03" db="EMBL/GenBank/DDBJ databases">
        <title>Genomic Encyclopedia of Type Strains, Phase III (KMG-III): the genomes of soil and plant-associated and newly described type strains.</title>
        <authorList>
            <person name="Whitman W."/>
        </authorList>
    </citation>
    <scope>NUCLEOTIDE SEQUENCE [LARGE SCALE GENOMIC DNA]</scope>
    <source>
        <strain evidence="1 2">VKM Ac-2573</strain>
    </source>
</reference>
<protein>
    <submittedName>
        <fullName evidence="1">Uncharacterized protein</fullName>
    </submittedName>
</protein>
<proteinExistence type="predicted"/>
<gene>
    <name evidence="1" type="ORF">EV653_6214</name>
</gene>
<dbReference type="AlphaFoldDB" id="A0A4R8BWJ3"/>
<sequence>MGTSVTLHSLLDAALSGPEWDEIFRWGSGSQRSDVVQHVAGRIVRARWDPSAGEVPRQRAPLAAGTAEAASALIIGLLPTIMAAVQVQRKVVQAAVAAAQELGLRASLADLSEPSCSAVGTAYAQDPPDSVDVSGLGRELAMARARRPVRLEKLEFTATYLTMYQTRWADEGAASLAAYPPAQIGLGRNAAPPFVASRNENSWLLGTDRSVWGRYRLHFLGTSRTCSAEGYSHAGDGCSVEEVGRTCQGYGLTEPTHRVALRSVSTASVDADPVGVARSHQVWNSWRDQGHAIAVDGTVDNALVVATAAKIALWFHYARPAKEMVHRHGKVDRYFELVSHALVRKLWMGLHRLEREHDAPATSDDVNPLLFAALDKAVPEAVTTWLREGSSTAPSAGRINVTTTLLLSHPQLAIRLTERPGPETLAEYAELARIRFGTAWTEHVLDQDELKALIDRHPESEE</sequence>
<dbReference type="EMBL" id="SODP01000003">
    <property type="protein sequence ID" value="TDW66192.1"/>
    <property type="molecule type" value="Genomic_DNA"/>
</dbReference>
<dbReference type="RefSeq" id="WP_134107933.1">
    <property type="nucleotide sequence ID" value="NZ_SODP01000003.1"/>
</dbReference>
<dbReference type="OrthoDB" id="3800220at2"/>
<comment type="caution">
    <text evidence="1">The sequence shown here is derived from an EMBL/GenBank/DDBJ whole genome shotgun (WGS) entry which is preliminary data.</text>
</comment>
<dbReference type="Proteomes" id="UP000295146">
    <property type="component" value="Unassembled WGS sequence"/>
</dbReference>
<evidence type="ECO:0000313" key="1">
    <source>
        <dbReference type="EMBL" id="TDW66192.1"/>
    </source>
</evidence>
<keyword evidence="2" id="KW-1185">Reference proteome</keyword>
<accession>A0A4R8BWJ3</accession>
<organism evidence="1 2">
    <name type="scientific">Kribbella pratensis</name>
    <dbReference type="NCBI Taxonomy" id="2512112"/>
    <lineage>
        <taxon>Bacteria</taxon>
        <taxon>Bacillati</taxon>
        <taxon>Actinomycetota</taxon>
        <taxon>Actinomycetes</taxon>
        <taxon>Propionibacteriales</taxon>
        <taxon>Kribbellaceae</taxon>
        <taxon>Kribbella</taxon>
    </lineage>
</organism>
<name>A0A4R8BWJ3_9ACTN</name>
<evidence type="ECO:0000313" key="2">
    <source>
        <dbReference type="Proteomes" id="UP000295146"/>
    </source>
</evidence>